<dbReference type="PATRIC" id="fig|1716141.3.peg.4670"/>
<dbReference type="RefSeq" id="WP_067280650.1">
    <property type="nucleotide sequence ID" value="NZ_LOHS01000093.1"/>
</dbReference>
<name>A0A177HPW6_9ACTN</name>
<gene>
    <name evidence="1" type="ORF">STSP_44390</name>
</gene>
<proteinExistence type="predicted"/>
<accession>A0A177HPW6</accession>
<dbReference type="InterPro" id="IPR046080">
    <property type="entry name" value="DUF6098"/>
</dbReference>
<dbReference type="OrthoDB" id="3531920at2"/>
<dbReference type="EMBL" id="LOHS01000093">
    <property type="protein sequence ID" value="OAH12244.1"/>
    <property type="molecule type" value="Genomic_DNA"/>
</dbReference>
<dbReference type="Proteomes" id="UP000077381">
    <property type="component" value="Unassembled WGS sequence"/>
</dbReference>
<organism evidence="1 2">
    <name type="scientific">Streptomyces jeddahensis</name>
    <dbReference type="NCBI Taxonomy" id="1716141"/>
    <lineage>
        <taxon>Bacteria</taxon>
        <taxon>Bacillati</taxon>
        <taxon>Actinomycetota</taxon>
        <taxon>Actinomycetes</taxon>
        <taxon>Kitasatosporales</taxon>
        <taxon>Streptomycetaceae</taxon>
        <taxon>Streptomyces</taxon>
    </lineage>
</organism>
<keyword evidence="2" id="KW-1185">Reference proteome</keyword>
<dbReference type="Pfam" id="PF19593">
    <property type="entry name" value="DUF6098"/>
    <property type="match status" value="1"/>
</dbReference>
<reference evidence="1 2" key="1">
    <citation type="submission" date="2015-12" db="EMBL/GenBank/DDBJ databases">
        <title>Genome sequence of Streptomyces sp. G25.</title>
        <authorList>
            <person name="Poehlein A."/>
            <person name="Roettig A."/>
            <person name="Hiessl S."/>
            <person name="Hauschild P."/>
            <person name="Schauer J."/>
            <person name="Madkour M.H."/>
            <person name="Al-Ansari A.M."/>
            <person name="Almakishah N.H."/>
            <person name="Steinbuechel A."/>
            <person name="Daniel R."/>
        </authorList>
    </citation>
    <scope>NUCLEOTIDE SEQUENCE [LARGE SCALE GENOMIC DNA]</scope>
    <source>
        <strain evidence="2">G25(2015)</strain>
    </source>
</reference>
<evidence type="ECO:0000313" key="2">
    <source>
        <dbReference type="Proteomes" id="UP000077381"/>
    </source>
</evidence>
<sequence length="159" mass="17864">MTGNTGHDPPGTPALDDMPTVRSLDELCDLVSSRHVYVRWSTGPAHDLQRENSIDELTGVPMPGLSANCLVAEDWWNGRPLRLWVARRLYDYSHLRRDKEGEVRPWVLTGDEVARGPDNEPLVRNARPVGWIALHVIDEAEDEVAKAAGHDGQWGPMRR</sequence>
<evidence type="ECO:0000313" key="1">
    <source>
        <dbReference type="EMBL" id="OAH12244.1"/>
    </source>
</evidence>
<dbReference type="AlphaFoldDB" id="A0A177HPW6"/>
<dbReference type="STRING" id="1716141.STSP_44390"/>
<protein>
    <submittedName>
        <fullName evidence="1">Uncharacterized protein</fullName>
    </submittedName>
</protein>
<comment type="caution">
    <text evidence="1">The sequence shown here is derived from an EMBL/GenBank/DDBJ whole genome shotgun (WGS) entry which is preliminary data.</text>
</comment>